<name>A0A4P9XNX7_9FUNG</name>
<evidence type="ECO:0000313" key="3">
    <source>
        <dbReference type="Proteomes" id="UP000271241"/>
    </source>
</evidence>
<dbReference type="GO" id="GO:0016787">
    <property type="term" value="F:hydrolase activity"/>
    <property type="evidence" value="ECO:0007669"/>
    <property type="project" value="UniProtKB-KW"/>
</dbReference>
<dbReference type="OrthoDB" id="408373at2759"/>
<accession>A0A4P9XNX7</accession>
<sequence>GGEYVLLKHGETRYYLMGPEDGSKVVLVHGLSWPSPIWDEVAAGLVKQGHRVLLYDLYGRGYSECPDVVNNADLYVEQLSELLEHVGWSHCSIVGLSMGGGIVAAFTARYPEKVERLGIIAGAGLMSESHMPLIGKLAGMPLVDRLVMGIPYDTLARSFQRAVADNVAEKVLVNAWQMSHNPGALRSVARSACDFPMTGLHKEYAAVGRIPDLPVLAIWSPDDKIVPFECTIHLRQAIPHVQLSIVEDGGHDLVVSRVPQVTDALTTFLAA</sequence>
<evidence type="ECO:0000259" key="1">
    <source>
        <dbReference type="Pfam" id="PF00561"/>
    </source>
</evidence>
<protein>
    <submittedName>
        <fullName evidence="2">Alpha/Beta hydrolase protein</fullName>
    </submittedName>
</protein>
<reference evidence="3" key="1">
    <citation type="journal article" date="2018" name="Nat. Microbiol.">
        <title>Leveraging single-cell genomics to expand the fungal tree of life.</title>
        <authorList>
            <person name="Ahrendt S.R."/>
            <person name="Quandt C.A."/>
            <person name="Ciobanu D."/>
            <person name="Clum A."/>
            <person name="Salamov A."/>
            <person name="Andreopoulos B."/>
            <person name="Cheng J.F."/>
            <person name="Woyke T."/>
            <person name="Pelin A."/>
            <person name="Henrissat B."/>
            <person name="Reynolds N.K."/>
            <person name="Benny G.L."/>
            <person name="Smith M.E."/>
            <person name="James T.Y."/>
            <person name="Grigoriev I.V."/>
        </authorList>
    </citation>
    <scope>NUCLEOTIDE SEQUENCE [LARGE SCALE GENOMIC DNA]</scope>
    <source>
        <strain evidence="3">RSA 1356</strain>
    </source>
</reference>
<keyword evidence="2" id="KW-0378">Hydrolase</keyword>
<dbReference type="EMBL" id="KZ992763">
    <property type="protein sequence ID" value="RKP07121.1"/>
    <property type="molecule type" value="Genomic_DNA"/>
</dbReference>
<dbReference type="STRING" id="78915.A0A4P9XNX7"/>
<keyword evidence="3" id="KW-1185">Reference proteome</keyword>
<evidence type="ECO:0000313" key="2">
    <source>
        <dbReference type="EMBL" id="RKP07121.1"/>
    </source>
</evidence>
<dbReference type="PANTHER" id="PTHR43798">
    <property type="entry name" value="MONOACYLGLYCEROL LIPASE"/>
    <property type="match status" value="1"/>
</dbReference>
<dbReference type="PRINTS" id="PR00111">
    <property type="entry name" value="ABHYDROLASE"/>
</dbReference>
<dbReference type="Pfam" id="PF00561">
    <property type="entry name" value="Abhydrolase_1"/>
    <property type="match status" value="1"/>
</dbReference>
<feature type="non-terminal residue" evidence="2">
    <location>
        <position position="1"/>
    </location>
</feature>
<dbReference type="Proteomes" id="UP000271241">
    <property type="component" value="Unassembled WGS sequence"/>
</dbReference>
<dbReference type="InterPro" id="IPR000073">
    <property type="entry name" value="AB_hydrolase_1"/>
</dbReference>
<dbReference type="Gene3D" id="3.40.50.1820">
    <property type="entry name" value="alpha/beta hydrolase"/>
    <property type="match status" value="1"/>
</dbReference>
<dbReference type="InterPro" id="IPR050266">
    <property type="entry name" value="AB_hydrolase_sf"/>
</dbReference>
<gene>
    <name evidence="2" type="ORF">THASP1DRAFT_17527</name>
</gene>
<organism evidence="2 3">
    <name type="scientific">Thamnocephalis sphaerospora</name>
    <dbReference type="NCBI Taxonomy" id="78915"/>
    <lineage>
        <taxon>Eukaryota</taxon>
        <taxon>Fungi</taxon>
        <taxon>Fungi incertae sedis</taxon>
        <taxon>Zoopagomycota</taxon>
        <taxon>Zoopagomycotina</taxon>
        <taxon>Zoopagomycetes</taxon>
        <taxon>Zoopagales</taxon>
        <taxon>Sigmoideomycetaceae</taxon>
        <taxon>Thamnocephalis</taxon>
    </lineage>
</organism>
<feature type="domain" description="AB hydrolase-1" evidence="1">
    <location>
        <begin position="25"/>
        <end position="253"/>
    </location>
</feature>
<dbReference type="InterPro" id="IPR029058">
    <property type="entry name" value="AB_hydrolase_fold"/>
</dbReference>
<dbReference type="AlphaFoldDB" id="A0A4P9XNX7"/>
<proteinExistence type="predicted"/>
<dbReference type="SUPFAM" id="SSF53474">
    <property type="entry name" value="alpha/beta-Hydrolases"/>
    <property type="match status" value="1"/>
</dbReference>